<gene>
    <name evidence="4" type="ORF">B0A50_02572</name>
</gene>
<dbReference type="Pfam" id="PF10291">
    <property type="entry name" value="muHD"/>
    <property type="match status" value="1"/>
</dbReference>
<keyword evidence="5" id="KW-1185">Reference proteome</keyword>
<dbReference type="Pfam" id="PF00611">
    <property type="entry name" value="FCH"/>
    <property type="match status" value="1"/>
</dbReference>
<dbReference type="SMART" id="SM00055">
    <property type="entry name" value="FCH"/>
    <property type="match status" value="1"/>
</dbReference>
<dbReference type="CDD" id="cd07650">
    <property type="entry name" value="F-BAR_Syp1p_like"/>
    <property type="match status" value="1"/>
</dbReference>
<dbReference type="FunFam" id="1.20.1270.60:FF:000102">
    <property type="entry name" value="WGS project CABT00000000 data, contig 2.23"/>
    <property type="match status" value="1"/>
</dbReference>
<accession>A0A4U0U7Y2</accession>
<dbReference type="Gene3D" id="1.20.1270.60">
    <property type="entry name" value="Arfaptin homology (AH) domain/BAR domain"/>
    <property type="match status" value="1"/>
</dbReference>
<feature type="compositionally biased region" description="Polar residues" evidence="2">
    <location>
        <begin position="383"/>
        <end position="392"/>
    </location>
</feature>
<dbReference type="GO" id="GO:0005886">
    <property type="term" value="C:plasma membrane"/>
    <property type="evidence" value="ECO:0007669"/>
    <property type="project" value="TreeGrafter"/>
</dbReference>
<dbReference type="GO" id="GO:0006897">
    <property type="term" value="P:endocytosis"/>
    <property type="evidence" value="ECO:0007669"/>
    <property type="project" value="UniProtKB-KW"/>
</dbReference>
<dbReference type="OrthoDB" id="331602at2759"/>
<protein>
    <recommendedName>
        <fullName evidence="3">MHD domain-containing protein</fullName>
    </recommendedName>
</protein>
<feature type="region of interest" description="Disordered" evidence="2">
    <location>
        <begin position="235"/>
        <end position="467"/>
    </location>
</feature>
<feature type="region of interest" description="Disordered" evidence="2">
    <location>
        <begin position="503"/>
        <end position="590"/>
    </location>
</feature>
<organism evidence="4 5">
    <name type="scientific">Salinomyces thailandicus</name>
    <dbReference type="NCBI Taxonomy" id="706561"/>
    <lineage>
        <taxon>Eukaryota</taxon>
        <taxon>Fungi</taxon>
        <taxon>Dikarya</taxon>
        <taxon>Ascomycota</taxon>
        <taxon>Pezizomycotina</taxon>
        <taxon>Dothideomycetes</taxon>
        <taxon>Dothideomycetidae</taxon>
        <taxon>Mycosphaerellales</taxon>
        <taxon>Teratosphaeriaceae</taxon>
        <taxon>Salinomyces</taxon>
    </lineage>
</organism>
<feature type="region of interest" description="Disordered" evidence="2">
    <location>
        <begin position="619"/>
        <end position="667"/>
    </location>
</feature>
<feature type="compositionally biased region" description="Low complexity" evidence="2">
    <location>
        <begin position="254"/>
        <end position="270"/>
    </location>
</feature>
<feature type="domain" description="MHD" evidence="3">
    <location>
        <begin position="664"/>
        <end position="916"/>
    </location>
</feature>
<dbReference type="InterPro" id="IPR028565">
    <property type="entry name" value="MHD"/>
</dbReference>
<dbReference type="PROSITE" id="PS51072">
    <property type="entry name" value="MHD"/>
    <property type="match status" value="1"/>
</dbReference>
<dbReference type="GO" id="GO:0032185">
    <property type="term" value="P:septin cytoskeleton organization"/>
    <property type="evidence" value="ECO:0007669"/>
    <property type="project" value="TreeGrafter"/>
</dbReference>
<dbReference type="GO" id="GO:0030139">
    <property type="term" value="C:endocytic vesicle"/>
    <property type="evidence" value="ECO:0007669"/>
    <property type="project" value="TreeGrafter"/>
</dbReference>
<evidence type="ECO:0000259" key="3">
    <source>
        <dbReference type="PROSITE" id="PS51072"/>
    </source>
</evidence>
<feature type="compositionally biased region" description="Basic and acidic residues" evidence="2">
    <location>
        <begin position="271"/>
        <end position="287"/>
    </location>
</feature>
<evidence type="ECO:0000256" key="2">
    <source>
        <dbReference type="SAM" id="MobiDB-lite"/>
    </source>
</evidence>
<evidence type="ECO:0000256" key="1">
    <source>
        <dbReference type="ARBA" id="ARBA00022583"/>
    </source>
</evidence>
<reference evidence="4 5" key="1">
    <citation type="submission" date="2017-03" db="EMBL/GenBank/DDBJ databases">
        <title>Genomes of endolithic fungi from Antarctica.</title>
        <authorList>
            <person name="Coleine C."/>
            <person name="Masonjones S."/>
            <person name="Stajich J.E."/>
        </authorList>
    </citation>
    <scope>NUCLEOTIDE SEQUENCE [LARGE SCALE GENOMIC DNA]</scope>
    <source>
        <strain evidence="4 5">CCFEE 6315</strain>
    </source>
</reference>
<evidence type="ECO:0000313" key="5">
    <source>
        <dbReference type="Proteomes" id="UP000308549"/>
    </source>
</evidence>
<dbReference type="InterPro" id="IPR001060">
    <property type="entry name" value="FCH_dom"/>
</dbReference>
<dbReference type="EMBL" id="NAJL01000011">
    <property type="protein sequence ID" value="TKA30345.1"/>
    <property type="molecule type" value="Genomic_DNA"/>
</dbReference>
<dbReference type="CDD" id="cd09264">
    <property type="entry name" value="AP_Syp1_MHD"/>
    <property type="match status" value="1"/>
</dbReference>
<dbReference type="InterPro" id="IPR049609">
    <property type="entry name" value="Syp1-like_MHD"/>
</dbReference>
<dbReference type="GO" id="GO:0032153">
    <property type="term" value="C:cell division site"/>
    <property type="evidence" value="ECO:0007669"/>
    <property type="project" value="TreeGrafter"/>
</dbReference>
<comment type="caution">
    <text evidence="4">The sequence shown here is derived from an EMBL/GenBank/DDBJ whole genome shotgun (WGS) entry which is preliminary data.</text>
</comment>
<evidence type="ECO:0000313" key="4">
    <source>
        <dbReference type="EMBL" id="TKA30345.1"/>
    </source>
</evidence>
<proteinExistence type="predicted"/>
<dbReference type="Proteomes" id="UP000308549">
    <property type="component" value="Unassembled WGS sequence"/>
</dbReference>
<dbReference type="PANTHER" id="PTHR23065:SF54">
    <property type="entry name" value="SUPPRESSOR OF YEAST PROFILIN DELETION"/>
    <property type="match status" value="1"/>
</dbReference>
<dbReference type="InterPro" id="IPR018808">
    <property type="entry name" value="Muniscin_C"/>
</dbReference>
<feature type="compositionally biased region" description="Polar residues" evidence="2">
    <location>
        <begin position="573"/>
        <end position="590"/>
    </location>
</feature>
<feature type="compositionally biased region" description="Polar residues" evidence="2">
    <location>
        <begin position="638"/>
        <end position="653"/>
    </location>
</feature>
<keyword evidence="1" id="KW-0254">Endocytosis</keyword>
<dbReference type="SUPFAM" id="SSF103657">
    <property type="entry name" value="BAR/IMD domain-like"/>
    <property type="match status" value="1"/>
</dbReference>
<feature type="compositionally biased region" description="Polar residues" evidence="2">
    <location>
        <begin position="336"/>
        <end position="348"/>
    </location>
</feature>
<dbReference type="PANTHER" id="PTHR23065">
    <property type="entry name" value="PROLINE-SERINE-THREONINE PHOSPHATASE INTERACTING PROTEIN 1"/>
    <property type="match status" value="1"/>
</dbReference>
<dbReference type="AlphaFoldDB" id="A0A4U0U7Y2"/>
<name>A0A4U0U7Y2_9PEZI</name>
<sequence>MDNAQRSEYPTIAAQVPPSQAVDVLNDRVRQINRLNTSVADWLRDRRVLEEQYAAGLQRLARKQLDEAGDMGIFSIPWSALTEAASTMAHSHATLAAKIDADSERPLRDFGTSNREMQAMTTIQGNLASMAKDVERAQQKTDKLVGKGEKAEAGRVANATSELDNAHSQWESQAPYVFENLQAVDESRLNLLRDALTQLQTHEVDIVTKTQSGAEHCLNVLLSMQTADEIKTFTLKATQGRTRTERPHRPSVPTPSRAAPSSSALTPTLSRPDDESQRSSSIQEDKRKSRIGGLTRLGTVLKGRRGKDKAPAPLAPMAETTDRNPRGSPFGRLGRSKNSTLEAPQESPSTRERPRSPFRMGSEIMEPAANRRQPPPSPVPASRSESARQVNGTRYAAPPVATVSDGSHQGDLADLEPPKPAPAEVAPTLPEAPKDSEGYTLPPEHNDPIAQAQADSAAASLSEGPAPAFNVNIRNAPIREEGAGSDAALASMANKLQAPPFVASRTGTVRGRRAGRPVSSVPSTFIPPPEEPVQEPTMSPVSPSAPSPSPFEATQDPAREITSSPQPPVLPPIQSTSPGSGPYSLSQSPSGTFGAAAAGAGLGAVGGAAAGTAFSPFPSTVGQWRPESRAAATDHATDTGSIRSGRSLTSTGSQGLGKHSELHEPGLSSSIVETVSARFENGKPISSSLIGEVALAHNPTDFPSPSGTENIKLENFALLEKVAPNPAFITQTPGKEGEYSVNLAQIARAQVAFKYQVRADDTGSQAPLLVAPAFRIEANQASIIASYSLNPSFNLHGQESITLSGVMLALTLDGAKATSCQSKPPGSFSRERNLIYWQLGDITLKPGAAPEKLLARFATESEATGGHVEARWEIAGENALSLGSGIAVSVASQGAAGEGADPFADEDVSTGAWKSVKGARKLVSGVYSAK</sequence>
<feature type="compositionally biased region" description="Low complexity" evidence="2">
    <location>
        <begin position="450"/>
        <end position="460"/>
    </location>
</feature>
<dbReference type="InterPro" id="IPR027267">
    <property type="entry name" value="AH/BAR_dom_sf"/>
</dbReference>